<reference evidence="2" key="1">
    <citation type="submission" date="2016-11" db="UniProtKB">
        <authorList>
            <consortium name="WormBaseParasite"/>
        </authorList>
    </citation>
    <scope>IDENTIFICATION</scope>
    <source>
        <strain evidence="2">KR3021</strain>
    </source>
</reference>
<protein>
    <submittedName>
        <fullName evidence="2">CHK domain-containing protein</fullName>
    </submittedName>
</protein>
<accession>A0AC35U858</accession>
<proteinExistence type="predicted"/>
<dbReference type="WBParaSite" id="RSKR_0000884000.1">
    <property type="protein sequence ID" value="RSKR_0000884000.1"/>
    <property type="gene ID" value="RSKR_0000884000"/>
</dbReference>
<organism evidence="1 2">
    <name type="scientific">Rhabditophanes sp. KR3021</name>
    <dbReference type="NCBI Taxonomy" id="114890"/>
    <lineage>
        <taxon>Eukaryota</taxon>
        <taxon>Metazoa</taxon>
        <taxon>Ecdysozoa</taxon>
        <taxon>Nematoda</taxon>
        <taxon>Chromadorea</taxon>
        <taxon>Rhabditida</taxon>
        <taxon>Tylenchina</taxon>
        <taxon>Panagrolaimomorpha</taxon>
        <taxon>Strongyloidoidea</taxon>
        <taxon>Alloionematidae</taxon>
        <taxon>Rhabditophanes</taxon>
    </lineage>
</organism>
<dbReference type="Proteomes" id="UP000095286">
    <property type="component" value="Unplaced"/>
</dbReference>
<evidence type="ECO:0000313" key="1">
    <source>
        <dbReference type="Proteomes" id="UP000095286"/>
    </source>
</evidence>
<sequence length="431" mass="50076">MTEEKIESIFVDSKLSKELYQDSQTTVGWIVECLINKSEEFNKIRGNLRIASIEGHDISDGKGFLSKVYKTTIAFENKEDSYVFIVKIPGAERFGETMNKEMDEDEIKLHDLKDESVVAMHNKEVKFYSKLIVQMPKLKVPKCFGFKDRVTRKDEGVILMEYLGVAGIMHDTFEPFNLEKVQSVLDELFILQTSSLLIKDYWKGKYTPDVRSSGTSYIDAVFEDSWNLIKSLTTEDLYKDINQEVLNLASHHAAIWEYNNHTVIKDNNSILTHGNLWKNNILFDRVNNESTNNVQVLIDWQTIIEGSLMKDIVFHLVLNTTADIRRHCLEVILPEYYEKFKDFVQQKNIVFDVSWDEFIEDYYYQLIEQGIILIIAVKILFDSNKVSGDAEIEVWDKQKRNICKDVCLTLKDAIEGAKLVKSEWLIKNKKD</sequence>
<evidence type="ECO:0000313" key="2">
    <source>
        <dbReference type="WBParaSite" id="RSKR_0000884000.1"/>
    </source>
</evidence>
<name>A0AC35U858_9BILA</name>